<evidence type="ECO:0000313" key="2">
    <source>
        <dbReference type="Proteomes" id="UP000260655"/>
    </source>
</evidence>
<evidence type="ECO:0000313" key="1">
    <source>
        <dbReference type="EMBL" id="RGJ26269.1"/>
    </source>
</evidence>
<accession>A0A3E4GTK5</accession>
<comment type="caution">
    <text evidence="1">The sequence shown here is derived from an EMBL/GenBank/DDBJ whole genome shotgun (WGS) entry which is preliminary data.</text>
</comment>
<protein>
    <submittedName>
        <fullName evidence="1">Uncharacterized protein</fullName>
    </submittedName>
</protein>
<gene>
    <name evidence="1" type="ORF">DXD67_00365</name>
</gene>
<dbReference type="Proteomes" id="UP000260655">
    <property type="component" value="Unassembled WGS sequence"/>
</dbReference>
<dbReference type="RefSeq" id="WP_117555501.1">
    <property type="nucleotide sequence ID" value="NZ_QSOV01000001.1"/>
</dbReference>
<sequence>MKEYRLKITGMEEFIIISPKVLALLLKKINGMENHTIEIPVESIMPPGYTQYLLNVINSNRDHKLFNFFSTTEEPLQKEHIYKIIEHQMRNLKIESEECFKKIVFHMDDSEDIAEYEIETMDFFFCLCKNENSRFVYIFPDGNRESIFVEYSDSK</sequence>
<dbReference type="AlphaFoldDB" id="A0A3E4GTK5"/>
<dbReference type="EMBL" id="QSOV01000001">
    <property type="protein sequence ID" value="RGJ26269.1"/>
    <property type="molecule type" value="Genomic_DNA"/>
</dbReference>
<proteinExistence type="predicted"/>
<reference evidence="1 2" key="1">
    <citation type="submission" date="2018-08" db="EMBL/GenBank/DDBJ databases">
        <title>A genome reference for cultivated species of the human gut microbiota.</title>
        <authorList>
            <person name="Zou Y."/>
            <person name="Xue W."/>
            <person name="Luo G."/>
        </authorList>
    </citation>
    <scope>NUCLEOTIDE SEQUENCE [LARGE SCALE GENOMIC DNA]</scope>
    <source>
        <strain evidence="1 2">TM07-19</strain>
    </source>
</reference>
<organism evidence="1 2">
    <name type="scientific">Coprococcus comes</name>
    <dbReference type="NCBI Taxonomy" id="410072"/>
    <lineage>
        <taxon>Bacteria</taxon>
        <taxon>Bacillati</taxon>
        <taxon>Bacillota</taxon>
        <taxon>Clostridia</taxon>
        <taxon>Lachnospirales</taxon>
        <taxon>Lachnospiraceae</taxon>
        <taxon>Coprococcus</taxon>
    </lineage>
</organism>
<name>A0A3E4GTK5_9FIRM</name>